<dbReference type="SUPFAM" id="SSF56935">
    <property type="entry name" value="Porins"/>
    <property type="match status" value="1"/>
</dbReference>
<dbReference type="GO" id="GO:0009279">
    <property type="term" value="C:cell outer membrane"/>
    <property type="evidence" value="ECO:0007669"/>
    <property type="project" value="UniProtKB-SubCell"/>
</dbReference>
<dbReference type="AlphaFoldDB" id="A0A8J2Z0U3"/>
<feature type="signal peptide" evidence="14">
    <location>
        <begin position="1"/>
        <end position="24"/>
    </location>
</feature>
<comment type="caution">
    <text evidence="17">The sequence shown here is derived from an EMBL/GenBank/DDBJ whole genome shotgun (WGS) entry which is preliminary data.</text>
</comment>
<evidence type="ECO:0000256" key="5">
    <source>
        <dbReference type="ARBA" id="ARBA00022692"/>
    </source>
</evidence>
<dbReference type="EMBL" id="BMJS01000001">
    <property type="protein sequence ID" value="GGF86708.1"/>
    <property type="molecule type" value="Genomic_DNA"/>
</dbReference>
<evidence type="ECO:0000256" key="13">
    <source>
        <dbReference type="SAM" id="MobiDB-lite"/>
    </source>
</evidence>
<dbReference type="Proteomes" id="UP000636949">
    <property type="component" value="Unassembled WGS sequence"/>
</dbReference>
<feature type="domain" description="TonB-dependent receptor plug" evidence="16">
    <location>
        <begin position="89"/>
        <end position="184"/>
    </location>
</feature>
<keyword evidence="10 11" id="KW-0998">Cell outer membrane</keyword>
<evidence type="ECO:0000256" key="14">
    <source>
        <dbReference type="SAM" id="SignalP"/>
    </source>
</evidence>
<evidence type="ECO:0000256" key="2">
    <source>
        <dbReference type="ARBA" id="ARBA00008143"/>
    </source>
</evidence>
<keyword evidence="6 14" id="KW-0732">Signal</keyword>
<keyword evidence="3 11" id="KW-0813">Transport</keyword>
<proteinExistence type="inferred from homology"/>
<keyword evidence="8 11" id="KW-0472">Membrane</keyword>
<evidence type="ECO:0000256" key="11">
    <source>
        <dbReference type="PROSITE-ProRule" id="PRU01360"/>
    </source>
</evidence>
<dbReference type="OrthoDB" id="9760494at2"/>
<dbReference type="InterPro" id="IPR037066">
    <property type="entry name" value="Plug_dom_sf"/>
</dbReference>
<feature type="compositionally biased region" description="Polar residues" evidence="13">
    <location>
        <begin position="27"/>
        <end position="44"/>
    </location>
</feature>
<feature type="chain" id="PRO_5035156207" description="TonB-dependent receptor" evidence="14">
    <location>
        <begin position="25"/>
        <end position="695"/>
    </location>
</feature>
<organism evidence="17 18">
    <name type="scientific">Cysteiniphilum litorale</name>
    <dbReference type="NCBI Taxonomy" id="2056700"/>
    <lineage>
        <taxon>Bacteria</taxon>
        <taxon>Pseudomonadati</taxon>
        <taxon>Pseudomonadota</taxon>
        <taxon>Gammaproteobacteria</taxon>
        <taxon>Thiotrichales</taxon>
        <taxon>Fastidiosibacteraceae</taxon>
        <taxon>Cysteiniphilum</taxon>
    </lineage>
</organism>
<gene>
    <name evidence="17" type="ORF">GCM10010995_00040</name>
</gene>
<dbReference type="Pfam" id="PF07715">
    <property type="entry name" value="Plug"/>
    <property type="match status" value="1"/>
</dbReference>
<evidence type="ECO:0000313" key="18">
    <source>
        <dbReference type="Proteomes" id="UP000636949"/>
    </source>
</evidence>
<evidence type="ECO:0000256" key="3">
    <source>
        <dbReference type="ARBA" id="ARBA00022448"/>
    </source>
</evidence>
<keyword evidence="4 11" id="KW-1134">Transmembrane beta strand</keyword>
<keyword evidence="5 11" id="KW-0812">Transmembrane</keyword>
<dbReference type="GO" id="GO:0015344">
    <property type="term" value="F:siderophore uptake transmembrane transporter activity"/>
    <property type="evidence" value="ECO:0007669"/>
    <property type="project" value="TreeGrafter"/>
</dbReference>
<feature type="region of interest" description="Disordered" evidence="13">
    <location>
        <begin position="27"/>
        <end position="52"/>
    </location>
</feature>
<evidence type="ECO:0000256" key="10">
    <source>
        <dbReference type="ARBA" id="ARBA00023237"/>
    </source>
</evidence>
<evidence type="ECO:0000259" key="15">
    <source>
        <dbReference type="Pfam" id="PF00593"/>
    </source>
</evidence>
<dbReference type="InterPro" id="IPR036942">
    <property type="entry name" value="Beta-barrel_TonB_sf"/>
</dbReference>
<keyword evidence="7 12" id="KW-0798">TonB box</keyword>
<keyword evidence="9" id="KW-0675">Receptor</keyword>
<dbReference type="PROSITE" id="PS52016">
    <property type="entry name" value="TONB_DEPENDENT_REC_3"/>
    <property type="match status" value="1"/>
</dbReference>
<keyword evidence="18" id="KW-1185">Reference proteome</keyword>
<evidence type="ECO:0000256" key="1">
    <source>
        <dbReference type="ARBA" id="ARBA00004571"/>
    </source>
</evidence>
<comment type="similarity">
    <text evidence="2">Belongs to the TonB-dependent receptor family. Hemoglobin/haptoglobin binding protein subfamily.</text>
</comment>
<sequence>MQPYRFRTLSAIILLSIVGQISFADQQNNDSDNNVKNAKSTKSAKNVKATSDDKHLSATEYTLPTIVINYANHLNNDQNKTRNNSNASSAPISVSLMPNYANQSIDRTIKQNAWVNINDNDSVANPSFYLKGQRASVLLNGIPLNQFNSQAQNISLIPQDSIESIAIDPTASSVLYGGMGLGGTINIEQKFMAHDKYTIGLSGGYPFGAGINVFINQLLDNEKTWSLQLANNSQSIDGYRNYSRNNSNNAYIALMHQTNTQKFSLNFSDSYQYLHFSGALNQQQSDDNPWQATSSKEKYINHTINTQLNFEQALDKQWQFALKSQYQQQWANAIFANSNYSSKQGSSLFYLRPSIIFDNNFIKNTFGTEFNYQTFRQSFTTNNATQTNIALFNQSDFTLNKSWQSGIGGRFEHSYTTGDFNSSNNSGSQVINIGAGDIYLQYNWSKSFNTRVSASYAYQLPFIDQSNLTPGTTTSFGLNPQTAWIYQLDNTYKNDKLTLKNSTYWMLINNQIDYDPSYPVSGSQFPGANINLPPTQTIGNLFALDYAWLPSLSLGGSFAFNLNIFRSGTFTTLDENQDPIYVPISNNQVPGQPPFTAEIHSHWQFNDKLSFWLQEQYYSASYAYGDYTNTLAKQSGYFLTNLGAKYQLDHWQFNFNIYNLFNKFYYSYVSTYNLKDLSYYPADGIVAMLNIQYQF</sequence>
<evidence type="ECO:0000256" key="12">
    <source>
        <dbReference type="RuleBase" id="RU003357"/>
    </source>
</evidence>
<name>A0A8J2Z0U3_9GAMM</name>
<evidence type="ECO:0000256" key="7">
    <source>
        <dbReference type="ARBA" id="ARBA00023077"/>
    </source>
</evidence>
<evidence type="ECO:0000256" key="4">
    <source>
        <dbReference type="ARBA" id="ARBA00022452"/>
    </source>
</evidence>
<evidence type="ECO:0000313" key="17">
    <source>
        <dbReference type="EMBL" id="GGF86708.1"/>
    </source>
</evidence>
<reference evidence="17" key="1">
    <citation type="journal article" date="2014" name="Int. J. Syst. Evol. Microbiol.">
        <title>Complete genome sequence of Corynebacterium casei LMG S-19264T (=DSM 44701T), isolated from a smear-ripened cheese.</title>
        <authorList>
            <consortium name="US DOE Joint Genome Institute (JGI-PGF)"/>
            <person name="Walter F."/>
            <person name="Albersmeier A."/>
            <person name="Kalinowski J."/>
            <person name="Ruckert C."/>
        </authorList>
    </citation>
    <scope>NUCLEOTIDE SEQUENCE</scope>
    <source>
        <strain evidence="17">CGMCC 1.15758</strain>
    </source>
</reference>
<dbReference type="Gene3D" id="2.170.130.10">
    <property type="entry name" value="TonB-dependent receptor, plug domain"/>
    <property type="match status" value="1"/>
</dbReference>
<dbReference type="GO" id="GO:0044718">
    <property type="term" value="P:siderophore transmembrane transport"/>
    <property type="evidence" value="ECO:0007669"/>
    <property type="project" value="TreeGrafter"/>
</dbReference>
<dbReference type="InterPro" id="IPR039426">
    <property type="entry name" value="TonB-dep_rcpt-like"/>
</dbReference>
<comment type="subcellular location">
    <subcellularLocation>
        <location evidence="1 11">Cell outer membrane</location>
        <topology evidence="1 11">Multi-pass membrane protein</topology>
    </subcellularLocation>
</comment>
<evidence type="ECO:0000256" key="8">
    <source>
        <dbReference type="ARBA" id="ARBA00023136"/>
    </source>
</evidence>
<dbReference type="Pfam" id="PF00593">
    <property type="entry name" value="TonB_dep_Rec_b-barrel"/>
    <property type="match status" value="1"/>
</dbReference>
<evidence type="ECO:0000256" key="6">
    <source>
        <dbReference type="ARBA" id="ARBA00022729"/>
    </source>
</evidence>
<dbReference type="PANTHER" id="PTHR30069">
    <property type="entry name" value="TONB-DEPENDENT OUTER MEMBRANE RECEPTOR"/>
    <property type="match status" value="1"/>
</dbReference>
<evidence type="ECO:0000259" key="16">
    <source>
        <dbReference type="Pfam" id="PF07715"/>
    </source>
</evidence>
<feature type="domain" description="TonB-dependent receptor-like beta-barrel" evidence="15">
    <location>
        <begin position="244"/>
        <end position="660"/>
    </location>
</feature>
<evidence type="ECO:0008006" key="19">
    <source>
        <dbReference type="Google" id="ProtNLM"/>
    </source>
</evidence>
<dbReference type="RefSeq" id="WP_117004034.1">
    <property type="nucleotide sequence ID" value="NZ_BMJS01000001.1"/>
</dbReference>
<reference evidence="17" key="2">
    <citation type="submission" date="2020-09" db="EMBL/GenBank/DDBJ databases">
        <authorList>
            <person name="Sun Q."/>
            <person name="Zhou Y."/>
        </authorList>
    </citation>
    <scope>NUCLEOTIDE SEQUENCE</scope>
    <source>
        <strain evidence="17">CGMCC 1.15758</strain>
    </source>
</reference>
<dbReference type="InterPro" id="IPR012910">
    <property type="entry name" value="Plug_dom"/>
</dbReference>
<dbReference type="Gene3D" id="2.40.170.20">
    <property type="entry name" value="TonB-dependent receptor, beta-barrel domain"/>
    <property type="match status" value="1"/>
</dbReference>
<dbReference type="InterPro" id="IPR000531">
    <property type="entry name" value="Beta-barrel_TonB"/>
</dbReference>
<accession>A0A8J2Z0U3</accession>
<dbReference type="PANTHER" id="PTHR30069:SF29">
    <property type="entry name" value="HEMOGLOBIN AND HEMOGLOBIN-HAPTOGLOBIN-BINDING PROTEIN 1-RELATED"/>
    <property type="match status" value="1"/>
</dbReference>
<protein>
    <recommendedName>
        <fullName evidence="19">TonB-dependent receptor</fullName>
    </recommendedName>
</protein>
<evidence type="ECO:0000256" key="9">
    <source>
        <dbReference type="ARBA" id="ARBA00023170"/>
    </source>
</evidence>